<accession>A0A7H0XG08</accession>
<keyword evidence="1" id="KW-0812">Transmembrane</keyword>
<feature type="transmembrane region" description="Helical" evidence="1">
    <location>
        <begin position="12"/>
        <end position="31"/>
    </location>
</feature>
<reference evidence="2 3" key="1">
    <citation type="submission" date="2020-07" db="EMBL/GenBank/DDBJ databases">
        <authorList>
            <person name="Martino G."/>
            <person name="Holtappels D."/>
            <person name="Wagemans J."/>
            <person name="Lavigne R."/>
            <person name="Turina M."/>
            <person name="Ciuffo M."/>
        </authorList>
    </citation>
    <scope>NUCLEOTIDE SEQUENCE [LARGE SCALE GENOMIC DNA]</scope>
</reference>
<proteinExistence type="predicted"/>
<evidence type="ECO:0000256" key="1">
    <source>
        <dbReference type="SAM" id="Phobius"/>
    </source>
</evidence>
<dbReference type="Proteomes" id="UP000516415">
    <property type="component" value="Segment"/>
</dbReference>
<evidence type="ECO:0000313" key="3">
    <source>
        <dbReference type="Proteomes" id="UP000516415"/>
    </source>
</evidence>
<keyword evidence="1" id="KW-0472">Membrane</keyword>
<protein>
    <submittedName>
        <fullName evidence="2">Uncharacterized protein</fullName>
    </submittedName>
</protein>
<sequence>MQYKKTSHVLHFILTVLTSGFWVLPWLVIWASNQNHNSRVDQQRYFEMAHHNHGPRSGRWTE</sequence>
<evidence type="ECO:0000313" key="2">
    <source>
        <dbReference type="EMBL" id="QNR53948.1"/>
    </source>
</evidence>
<keyword evidence="3" id="KW-1185">Reference proteome</keyword>
<name>A0A7H0XG08_9CAUD</name>
<dbReference type="EMBL" id="MT740307">
    <property type="protein sequence ID" value="QNR53948.1"/>
    <property type="molecule type" value="Genomic_DNA"/>
</dbReference>
<keyword evidence="1" id="KW-1133">Transmembrane helix</keyword>
<gene>
    <name evidence="2" type="ORF">phiK7A1_160</name>
</gene>
<organism evidence="2 3">
    <name type="scientific">Pseudomonas phage phiK7A1</name>
    <dbReference type="NCBI Taxonomy" id="2759194"/>
    <lineage>
        <taxon>Viruses</taxon>
        <taxon>Duplodnaviria</taxon>
        <taxon>Heunggongvirae</taxon>
        <taxon>Uroviricota</taxon>
        <taxon>Caudoviricetes</taxon>
        <taxon>Vandenendeviridae</taxon>
        <taxon>Gorskivirinae</taxon>
        <taxon>Torinovirus</taxon>
        <taxon>Torinovirus K7A1</taxon>
    </lineage>
</organism>